<comment type="caution">
    <text evidence="2">The sequence shown here is derived from an EMBL/GenBank/DDBJ whole genome shotgun (WGS) entry which is preliminary data.</text>
</comment>
<accession>A0A176RYP8</accession>
<feature type="non-terminal residue" evidence="2">
    <location>
        <position position="74"/>
    </location>
</feature>
<sequence>MDQTEFQNDLNTFSDDDWRIIERLVFNLQKRIYKASQTGKLTKAKSLIRLLYGSSSAILVAIRQVTQDAQEQSR</sequence>
<reference evidence="2 3" key="1">
    <citation type="submission" date="2016-05" db="EMBL/GenBank/DDBJ databases">
        <title>Single-cell genome of chain-forming Candidatus Thiomargarita nelsonii and comparison to other large sulfur-oxidizing bacteria.</title>
        <authorList>
            <person name="Winkel M."/>
            <person name="Salman V."/>
            <person name="Woyke T."/>
            <person name="Schulz-Vogt H."/>
            <person name="Richter M."/>
            <person name="Flood B."/>
            <person name="Bailey J."/>
            <person name="Amann R."/>
            <person name="Mussmann M."/>
        </authorList>
    </citation>
    <scope>NUCLEOTIDE SEQUENCE [LARGE SCALE GENOMIC DNA]</scope>
    <source>
        <strain evidence="2 3">THI036</strain>
    </source>
</reference>
<dbReference type="GO" id="GO:0003964">
    <property type="term" value="F:RNA-directed DNA polymerase activity"/>
    <property type="evidence" value="ECO:0007669"/>
    <property type="project" value="UniProtKB-KW"/>
</dbReference>
<dbReference type="AlphaFoldDB" id="A0A176RYP8"/>
<keyword evidence="2" id="KW-0548">Nucleotidyltransferase</keyword>
<feature type="domain" description="Reverse transcriptase N-terminal" evidence="1">
    <location>
        <begin position="17"/>
        <end position="70"/>
    </location>
</feature>
<keyword evidence="2" id="KW-0695">RNA-directed DNA polymerase</keyword>
<proteinExistence type="predicted"/>
<organism evidence="2 3">
    <name type="scientific">Candidatus Thiomargarita nelsonii</name>
    <dbReference type="NCBI Taxonomy" id="1003181"/>
    <lineage>
        <taxon>Bacteria</taxon>
        <taxon>Pseudomonadati</taxon>
        <taxon>Pseudomonadota</taxon>
        <taxon>Gammaproteobacteria</taxon>
        <taxon>Thiotrichales</taxon>
        <taxon>Thiotrichaceae</taxon>
        <taxon>Thiomargarita</taxon>
    </lineage>
</organism>
<dbReference type="EMBL" id="LUTY01002085">
    <property type="protein sequence ID" value="OAD20819.1"/>
    <property type="molecule type" value="Genomic_DNA"/>
</dbReference>
<keyword evidence="2" id="KW-0808">Transferase</keyword>
<evidence type="ECO:0000259" key="1">
    <source>
        <dbReference type="Pfam" id="PF13655"/>
    </source>
</evidence>
<protein>
    <submittedName>
        <fullName evidence="2">RNA-directed DNA polymerase</fullName>
    </submittedName>
</protein>
<dbReference type="Pfam" id="PF13655">
    <property type="entry name" value="RVT_N"/>
    <property type="match status" value="1"/>
</dbReference>
<dbReference type="Proteomes" id="UP000076962">
    <property type="component" value="Unassembled WGS sequence"/>
</dbReference>
<evidence type="ECO:0000313" key="3">
    <source>
        <dbReference type="Proteomes" id="UP000076962"/>
    </source>
</evidence>
<dbReference type="InterPro" id="IPR025960">
    <property type="entry name" value="RVT_N"/>
</dbReference>
<evidence type="ECO:0000313" key="2">
    <source>
        <dbReference type="EMBL" id="OAD20819.1"/>
    </source>
</evidence>
<name>A0A176RYP8_9GAMM</name>
<gene>
    <name evidence="2" type="ORF">THIOM_003452</name>
</gene>
<keyword evidence="3" id="KW-1185">Reference proteome</keyword>